<keyword evidence="3" id="KW-1003">Cell membrane</keyword>
<feature type="binding site" evidence="17">
    <location>
        <position position="529"/>
    </location>
    <ligand>
        <name>L-glutamate</name>
        <dbReference type="ChEBI" id="CHEBI:29985"/>
    </ligand>
</feature>
<dbReference type="InterPro" id="IPR019594">
    <property type="entry name" value="Glu/Gly-bd"/>
</dbReference>
<keyword evidence="10" id="KW-0675">Receptor</keyword>
<dbReference type="SMART" id="SM00918">
    <property type="entry name" value="Lig_chan-Glu_bd"/>
    <property type="match status" value="1"/>
</dbReference>
<evidence type="ECO:0000256" key="10">
    <source>
        <dbReference type="ARBA" id="ARBA00023170"/>
    </source>
</evidence>
<dbReference type="FunFam" id="1.10.287.70:FF:000064">
    <property type="entry name" value="Glutamate receptor ionotropic, kainate"/>
    <property type="match status" value="1"/>
</dbReference>
<dbReference type="InterPro" id="IPR015683">
    <property type="entry name" value="Ionotropic_Glu_rcpt"/>
</dbReference>
<dbReference type="GO" id="GO:0005230">
    <property type="term" value="F:extracellular ligand-gated monoatomic ion channel activity"/>
    <property type="evidence" value="ECO:0007669"/>
    <property type="project" value="UniProtKB-ARBA"/>
</dbReference>
<keyword evidence="12" id="KW-0628">Postsynaptic cell membrane</keyword>
<dbReference type="Gene3D" id="3.40.50.2300">
    <property type="match status" value="2"/>
</dbReference>
<accession>A0A820K6Y2</accession>
<evidence type="ECO:0000256" key="9">
    <source>
        <dbReference type="ARBA" id="ARBA00023136"/>
    </source>
</evidence>
<feature type="site" description="Interaction with the cone snail toxin Con-ikot-ikot" evidence="18">
    <location>
        <position position="706"/>
    </location>
</feature>
<evidence type="ECO:0000256" key="21">
    <source>
        <dbReference type="SAM" id="Phobius"/>
    </source>
</evidence>
<evidence type="ECO:0000256" key="16">
    <source>
        <dbReference type="ARBA" id="ARBA00072754"/>
    </source>
</evidence>
<evidence type="ECO:0000256" key="4">
    <source>
        <dbReference type="ARBA" id="ARBA00022692"/>
    </source>
</evidence>
<dbReference type="GO" id="GO:0034702">
    <property type="term" value="C:monoatomic ion channel complex"/>
    <property type="evidence" value="ECO:0007669"/>
    <property type="project" value="UniProtKB-ARBA"/>
</dbReference>
<comment type="similarity">
    <text evidence="1">Belongs to the glutamate-gated ion channel (TC 1.A.10.1) family.</text>
</comment>
<comment type="subcellular location">
    <subcellularLocation>
        <location evidence="15">Postsynaptic cell membrane</location>
        <topology evidence="15">Multi-pass membrane protein</topology>
    </subcellularLocation>
</comment>
<evidence type="ECO:0000256" key="1">
    <source>
        <dbReference type="ARBA" id="ARBA00008685"/>
    </source>
</evidence>
<keyword evidence="8" id="KW-0406">Ion transport</keyword>
<evidence type="ECO:0000256" key="8">
    <source>
        <dbReference type="ARBA" id="ARBA00023065"/>
    </source>
</evidence>
<protein>
    <recommendedName>
        <fullName evidence="16">Glutamate receptor 1</fullName>
    </recommendedName>
</protein>
<feature type="region of interest" description="Disordered" evidence="20">
    <location>
        <begin position="1199"/>
        <end position="1229"/>
    </location>
</feature>
<evidence type="ECO:0000256" key="5">
    <source>
        <dbReference type="ARBA" id="ARBA00022729"/>
    </source>
</evidence>
<keyword evidence="19" id="KW-1015">Disulfide bond</keyword>
<feature type="disulfide bond" evidence="19">
    <location>
        <begin position="760"/>
        <end position="815"/>
    </location>
</feature>
<dbReference type="SMART" id="SM00079">
    <property type="entry name" value="PBPe"/>
    <property type="match status" value="1"/>
</dbReference>
<evidence type="ECO:0000256" key="18">
    <source>
        <dbReference type="PIRSR" id="PIRSR601508-2"/>
    </source>
</evidence>
<feature type="transmembrane region" description="Helical" evidence="21">
    <location>
        <begin position="832"/>
        <end position="856"/>
    </location>
</feature>
<dbReference type="Gene3D" id="3.40.190.10">
    <property type="entry name" value="Periplasmic binding protein-like II"/>
    <property type="match status" value="2"/>
</dbReference>
<name>A0A820K6Y2_9BILA</name>
<evidence type="ECO:0000313" key="25">
    <source>
        <dbReference type="Proteomes" id="UP000663873"/>
    </source>
</evidence>
<dbReference type="InterPro" id="IPR001320">
    <property type="entry name" value="Iontro_rcpt_C"/>
</dbReference>
<dbReference type="EMBL" id="CAJOBP010002145">
    <property type="protein sequence ID" value="CAF4336996.1"/>
    <property type="molecule type" value="Genomic_DNA"/>
</dbReference>
<evidence type="ECO:0000256" key="20">
    <source>
        <dbReference type="SAM" id="MobiDB-lite"/>
    </source>
</evidence>
<keyword evidence="9 21" id="KW-0472">Membrane</keyword>
<feature type="domain" description="Ionotropic glutamate receptor C-terminal" evidence="22">
    <location>
        <begin position="447"/>
        <end position="811"/>
    </location>
</feature>
<dbReference type="SUPFAM" id="SSF53850">
    <property type="entry name" value="Periplasmic binding protein-like II"/>
    <property type="match status" value="1"/>
</dbReference>
<evidence type="ECO:0000313" key="24">
    <source>
        <dbReference type="EMBL" id="CAF4336996.1"/>
    </source>
</evidence>
<dbReference type="Pfam" id="PF00060">
    <property type="entry name" value="Lig_chan"/>
    <property type="match status" value="1"/>
</dbReference>
<evidence type="ECO:0000256" key="7">
    <source>
        <dbReference type="ARBA" id="ARBA00023018"/>
    </source>
</evidence>
<feature type="binding site" evidence="17">
    <location>
        <position position="534"/>
    </location>
    <ligand>
        <name>L-glutamate</name>
        <dbReference type="ChEBI" id="CHEBI:29985"/>
    </ligand>
</feature>
<evidence type="ECO:0000256" key="17">
    <source>
        <dbReference type="PIRSR" id="PIRSR601508-1"/>
    </source>
</evidence>
<dbReference type="PANTHER" id="PTHR18966">
    <property type="entry name" value="IONOTROPIC GLUTAMATE RECEPTOR"/>
    <property type="match status" value="1"/>
</dbReference>
<feature type="domain" description="Ionotropic glutamate receptor L-glutamate and glycine-binding" evidence="23">
    <location>
        <begin position="457"/>
        <end position="518"/>
    </location>
</feature>
<evidence type="ECO:0000256" key="14">
    <source>
        <dbReference type="ARBA" id="ARBA00023303"/>
    </source>
</evidence>
<dbReference type="InterPro" id="IPR001508">
    <property type="entry name" value="Iono_Glu_rcpt_met"/>
</dbReference>
<evidence type="ECO:0000256" key="11">
    <source>
        <dbReference type="ARBA" id="ARBA00023180"/>
    </source>
</evidence>
<organism evidence="24 25">
    <name type="scientific">Rotaria socialis</name>
    <dbReference type="NCBI Taxonomy" id="392032"/>
    <lineage>
        <taxon>Eukaryota</taxon>
        <taxon>Metazoa</taxon>
        <taxon>Spiralia</taxon>
        <taxon>Gnathifera</taxon>
        <taxon>Rotifera</taxon>
        <taxon>Eurotatoria</taxon>
        <taxon>Bdelloidea</taxon>
        <taxon>Philodinida</taxon>
        <taxon>Philodinidae</taxon>
        <taxon>Rotaria</taxon>
    </lineage>
</organism>
<comment type="caution">
    <text evidence="24">The sequence shown here is derived from an EMBL/GenBank/DDBJ whole genome shotgun (WGS) entry which is preliminary data.</text>
</comment>
<keyword evidence="7" id="KW-0770">Synapse</keyword>
<evidence type="ECO:0000259" key="22">
    <source>
        <dbReference type="SMART" id="SM00079"/>
    </source>
</evidence>
<reference evidence="24" key="1">
    <citation type="submission" date="2021-02" db="EMBL/GenBank/DDBJ databases">
        <authorList>
            <person name="Nowell W R."/>
        </authorList>
    </citation>
    <scope>NUCLEOTIDE SEQUENCE</scope>
</reference>
<evidence type="ECO:0000256" key="12">
    <source>
        <dbReference type="ARBA" id="ARBA00023257"/>
    </source>
</evidence>
<dbReference type="PRINTS" id="PR00177">
    <property type="entry name" value="NMDARECEPTOR"/>
</dbReference>
<dbReference type="GO" id="GO:0007166">
    <property type="term" value="P:cell surface receptor signaling pathway"/>
    <property type="evidence" value="ECO:0007669"/>
    <property type="project" value="UniProtKB-ARBA"/>
</dbReference>
<dbReference type="Pfam" id="PF01094">
    <property type="entry name" value="ANF_receptor"/>
    <property type="match status" value="1"/>
</dbReference>
<feature type="transmembrane region" description="Helical" evidence="21">
    <location>
        <begin position="650"/>
        <end position="672"/>
    </location>
</feature>
<evidence type="ECO:0000256" key="2">
    <source>
        <dbReference type="ARBA" id="ARBA00022448"/>
    </source>
</evidence>
<feature type="transmembrane region" description="Helical" evidence="21">
    <location>
        <begin position="574"/>
        <end position="593"/>
    </location>
</feature>
<evidence type="ECO:0000256" key="3">
    <source>
        <dbReference type="ARBA" id="ARBA00022475"/>
    </source>
</evidence>
<dbReference type="FunFam" id="3.40.190.10:FF:000210">
    <property type="entry name" value="Glutamate receptor ionotropic, kainate 1"/>
    <property type="match status" value="1"/>
</dbReference>
<evidence type="ECO:0000256" key="15">
    <source>
        <dbReference type="ARBA" id="ARBA00034104"/>
    </source>
</evidence>
<dbReference type="SUPFAM" id="SSF81324">
    <property type="entry name" value="Voltage-gated potassium channels"/>
    <property type="match status" value="1"/>
</dbReference>
<feature type="compositionally biased region" description="Low complexity" evidence="20">
    <location>
        <begin position="1215"/>
        <end position="1228"/>
    </location>
</feature>
<dbReference type="GO" id="GO:0045211">
    <property type="term" value="C:postsynaptic membrane"/>
    <property type="evidence" value="ECO:0007669"/>
    <property type="project" value="UniProtKB-SubCell"/>
</dbReference>
<evidence type="ECO:0000256" key="13">
    <source>
        <dbReference type="ARBA" id="ARBA00023286"/>
    </source>
</evidence>
<dbReference type="Gene3D" id="1.10.287.70">
    <property type="match status" value="1"/>
</dbReference>
<keyword evidence="25" id="KW-1185">Reference proteome</keyword>
<dbReference type="Pfam" id="PF10613">
    <property type="entry name" value="Lig_chan-Glu_bd"/>
    <property type="match status" value="1"/>
</dbReference>
<keyword evidence="11" id="KW-0325">Glycoprotein</keyword>
<dbReference type="FunFam" id="3.40.190.10:FF:000060">
    <property type="entry name" value="Glutamate receptor ionotropic, kainate 1"/>
    <property type="match status" value="1"/>
</dbReference>
<keyword evidence="13" id="KW-1071">Ligand-gated ion channel</keyword>
<feature type="region of interest" description="Disordered" evidence="20">
    <location>
        <begin position="961"/>
        <end position="984"/>
    </location>
</feature>
<feature type="binding site" evidence="17">
    <location>
        <position position="527"/>
    </location>
    <ligand>
        <name>L-glutamate</name>
        <dbReference type="ChEBI" id="CHEBI:29985"/>
    </ligand>
</feature>
<keyword evidence="14" id="KW-0407">Ion channel</keyword>
<sequence length="1292" mass="146537">MTEKNVPCSELGDVHLAEVYLQQKSIGGSETSVQMGGGVFTDRDEGTSLQSMESIFKYAIFHYNRLAKDAHNLTHKINLQAETLNLISSGSTLKTVEDVCSLIHQRRVQGIFGPPYIELATLAHSICCHINIPFINVCSNCYDPENLAGDAEEQWDNVTRHDCVSINLYPSNAELNIAFHNLTHKLHWNKFIIIYDIESGLTRLQRVLNDPGLNQTDILVRPFTHINDRSALLDAIGREVFNIILDLNDLHTHAVLKMALQMGMISSSYHFVLTTLNIDSYDLEDFKYNFVNLTAFRLFRRDDQRVKSAMDSFFVFKTMPTDDINQRLFTTSVALWVDAVLAYAYAYDKLITSYGGFRNEAIRPNISCVEDNKWPLGTELGLKFNEISFDGITGIVKFTPSGKRTGFELDIVHLTETGLTKIGVWSRERGANFTLISSSRGTLFNSTLIVTTIIGAPFVIYKHSENATVILNQTYSNSEFEGFCIDLLDELSRELKFYYKIKPITTGRYDDMVEEVRNKVADLAVAPLTINYAREKKIDFTKPFLSLGIAILFKLPKPEKPGLFSFLSPLSLEIWIYTFAAIFTVSFILLLIARCSPDEWRNPYPCDAEYDYLENRFTVSNTLWFSIGTLMQQGSDVSPSAISTRLVSGIWWFFTLILISSYTANLAAFLTVEKLVNPIESAEDLVKQTKIKYGLVSGGSTEQFFRESTIPVYQAMWKFMSNNPEVFAKNSQEGIDRVKSESYAFFMESTSIEYTVQRECNLTQIGGLLDNKGYGIGLPEGSPHRERFSEIILDLQEKGIIQKSYNKWWKGKGTCSSDKKDSKANPLGLTNVGGIFVVLLGGIVLSIFVAILEFLWHARKNHADRRKQKKYFQHSVWWELLKEVRFSIQCGASNRKALVTRRCSQCEHDADPCTLAHHPHRRSSSLASVNFGRTSKTRTTIEKTPELDKFDTVLMLATEQRNHSDSYSRRHHSSMRSQRKKSPSLLLVEQQPSNHVHRIQTQQTPLNKNPVLQKKMSRSLTQRNTALKALPPAQKASGFNLMFKWSVAGAHSYFLEDHFSIKLPPIDNYRSSQLTLTNPSPLIGFNQPTHSSISTHKASYLSFNKKYNSPRYTEDSRSSRRSSPLSLSYEQFYQLHQRPPAPVNLMKQNSFTLQPLTDNKCNNISLQPICDDKLNNASTHSMSDYKEKMVTFHPINTEKQKNVSSHPISDKRRSSISSGASKISSNSKVTVSSTGTAPVAATRPTFRLSNTELVRLNTPQLRRMKVSEKYMAEAKKLYFNAYCKSFVPRVVI</sequence>
<dbReference type="SUPFAM" id="SSF53822">
    <property type="entry name" value="Periplasmic binding protein-like I"/>
    <property type="match status" value="1"/>
</dbReference>
<gene>
    <name evidence="24" type="ORF">UJA718_LOCUS14878</name>
</gene>
<keyword evidence="6 21" id="KW-1133">Transmembrane helix</keyword>
<dbReference type="Proteomes" id="UP000663873">
    <property type="component" value="Unassembled WGS sequence"/>
</dbReference>
<keyword evidence="2" id="KW-0813">Transport</keyword>
<keyword evidence="4 21" id="KW-0812">Transmembrane</keyword>
<dbReference type="InterPro" id="IPR028082">
    <property type="entry name" value="Peripla_BP_I"/>
</dbReference>
<dbReference type="GO" id="GO:0004888">
    <property type="term" value="F:transmembrane signaling receptor activity"/>
    <property type="evidence" value="ECO:0007669"/>
    <property type="project" value="UniProtKB-ARBA"/>
</dbReference>
<feature type="compositionally biased region" description="Basic residues" evidence="20">
    <location>
        <begin position="969"/>
        <end position="982"/>
    </location>
</feature>
<evidence type="ECO:0000256" key="19">
    <source>
        <dbReference type="PIRSR" id="PIRSR601508-3"/>
    </source>
</evidence>
<dbReference type="InterPro" id="IPR001828">
    <property type="entry name" value="ANF_lig-bd_rcpt"/>
</dbReference>
<keyword evidence="5" id="KW-0732">Signal</keyword>
<feature type="binding site" evidence="17">
    <location>
        <position position="748"/>
    </location>
    <ligand>
        <name>L-glutamate</name>
        <dbReference type="ChEBI" id="CHEBI:29985"/>
    </ligand>
</feature>
<evidence type="ECO:0000259" key="23">
    <source>
        <dbReference type="SMART" id="SM00918"/>
    </source>
</evidence>
<feature type="binding site" evidence="17">
    <location>
        <position position="701"/>
    </location>
    <ligand>
        <name>L-glutamate</name>
        <dbReference type="ChEBI" id="CHEBI:29985"/>
    </ligand>
</feature>
<evidence type="ECO:0000256" key="6">
    <source>
        <dbReference type="ARBA" id="ARBA00022989"/>
    </source>
</evidence>
<feature type="site" description="Crucial to convey clamshell closure to channel opening" evidence="18">
    <location>
        <position position="679"/>
    </location>
</feature>
<proteinExistence type="inferred from homology"/>
<feature type="binding site" evidence="17">
    <location>
        <position position="700"/>
    </location>
    <ligand>
        <name>L-glutamate</name>
        <dbReference type="ChEBI" id="CHEBI:29985"/>
    </ligand>
</feature>